<dbReference type="GO" id="GO:0009252">
    <property type="term" value="P:peptidoglycan biosynthetic process"/>
    <property type="evidence" value="ECO:0007669"/>
    <property type="project" value="UniProtKB-UniPathway"/>
</dbReference>
<feature type="domain" description="L,D-transpeptidase scaffold" evidence="10">
    <location>
        <begin position="59"/>
        <end position="195"/>
    </location>
</feature>
<dbReference type="PANTHER" id="PTHR41533">
    <property type="entry name" value="L,D-TRANSPEPTIDASE HI_1667-RELATED"/>
    <property type="match status" value="1"/>
</dbReference>
<keyword evidence="4" id="KW-0133">Cell shape</keyword>
<dbReference type="Pfam" id="PF20142">
    <property type="entry name" value="Scaffold"/>
    <property type="match status" value="1"/>
</dbReference>
<feature type="signal peptide" evidence="7">
    <location>
        <begin position="1"/>
        <end position="25"/>
    </location>
</feature>
<dbReference type="InterPro" id="IPR036365">
    <property type="entry name" value="PGBD-like_sf"/>
</dbReference>
<dbReference type="Gene3D" id="1.10.101.10">
    <property type="entry name" value="PGBD-like superfamily/PGBD"/>
    <property type="match status" value="1"/>
</dbReference>
<protein>
    <submittedName>
        <fullName evidence="11">Murein L,D-transpeptidase YcbB/YkuD</fullName>
    </submittedName>
</protein>
<dbReference type="GO" id="GO:0004180">
    <property type="term" value="F:carboxypeptidase activity"/>
    <property type="evidence" value="ECO:0007669"/>
    <property type="project" value="UniProtKB-ARBA"/>
</dbReference>
<proteinExistence type="inferred from homology"/>
<keyword evidence="3" id="KW-0808">Transferase</keyword>
<feature type="domain" description="Peptidoglycan binding-like" evidence="8">
    <location>
        <begin position="223"/>
        <end position="288"/>
    </location>
</feature>
<evidence type="ECO:0000256" key="1">
    <source>
        <dbReference type="ARBA" id="ARBA00004752"/>
    </source>
</evidence>
<dbReference type="GO" id="GO:0071555">
    <property type="term" value="P:cell wall organization"/>
    <property type="evidence" value="ECO:0007669"/>
    <property type="project" value="UniProtKB-KW"/>
</dbReference>
<organism evidence="11 12">
    <name type="scientific">Ruegeria conchae</name>
    <dbReference type="NCBI Taxonomy" id="981384"/>
    <lineage>
        <taxon>Bacteria</taxon>
        <taxon>Pseudomonadati</taxon>
        <taxon>Pseudomonadota</taxon>
        <taxon>Alphaproteobacteria</taxon>
        <taxon>Rhodobacterales</taxon>
        <taxon>Roseobacteraceae</taxon>
        <taxon>Ruegeria</taxon>
    </lineage>
</organism>
<comment type="similarity">
    <text evidence="2">Belongs to the YkuD family.</text>
</comment>
<evidence type="ECO:0000256" key="3">
    <source>
        <dbReference type="ARBA" id="ARBA00022679"/>
    </source>
</evidence>
<name>A0A497ZQN5_9RHOB</name>
<dbReference type="Gene3D" id="2.40.440.10">
    <property type="entry name" value="L,D-transpeptidase catalytic domain-like"/>
    <property type="match status" value="1"/>
</dbReference>
<reference evidence="11 12" key="1">
    <citation type="submission" date="2018-10" db="EMBL/GenBank/DDBJ databases">
        <title>Genomic Encyclopedia of Archaeal and Bacterial Type Strains, Phase II (KMG-II): from individual species to whole genera.</title>
        <authorList>
            <person name="Goeker M."/>
        </authorList>
    </citation>
    <scope>NUCLEOTIDE SEQUENCE [LARGE SCALE GENOMIC DNA]</scope>
    <source>
        <strain evidence="11 12">DSM 29317</strain>
    </source>
</reference>
<comment type="pathway">
    <text evidence="1">Cell wall biogenesis; peptidoglycan biosynthesis.</text>
</comment>
<dbReference type="Proteomes" id="UP000271700">
    <property type="component" value="Unassembled WGS sequence"/>
</dbReference>
<dbReference type="SUPFAM" id="SSF47090">
    <property type="entry name" value="PGBD-like"/>
    <property type="match status" value="1"/>
</dbReference>
<dbReference type="Pfam" id="PF03734">
    <property type="entry name" value="YkuD"/>
    <property type="match status" value="1"/>
</dbReference>
<keyword evidence="7" id="KW-0732">Signal</keyword>
<feature type="chain" id="PRO_5019866324" evidence="7">
    <location>
        <begin position="26"/>
        <end position="542"/>
    </location>
</feature>
<dbReference type="InterPro" id="IPR002477">
    <property type="entry name" value="Peptidoglycan-bd-like"/>
</dbReference>
<gene>
    <name evidence="11" type="ORF">CLV75_2424</name>
</gene>
<dbReference type="Pfam" id="PF01471">
    <property type="entry name" value="PG_binding_1"/>
    <property type="match status" value="1"/>
</dbReference>
<evidence type="ECO:0000256" key="4">
    <source>
        <dbReference type="ARBA" id="ARBA00022960"/>
    </source>
</evidence>
<keyword evidence="6" id="KW-0961">Cell wall biogenesis/degradation</keyword>
<keyword evidence="5" id="KW-0573">Peptidoglycan synthesis</keyword>
<sequence>MVKGLKSVVATALTATLMTCPNLGAADQVSEQIEALLRSNTNASSTLSNSKSLDAEILVPRFYTAREFTPAWTSIELVDELFEELGGAIDQGFTPSDFKLEELRSAFKASQGGDASSRALFDILATDAAVILVHHLVFGKVDPNALDDDWNFSKPVIQQDPSVVLSQFLQGEGFSALIERIDIDNAQYTMLVDALRKYRAIASKGGWNKVPEETVLKPEMVDPAVAELRKRLATEGYEGTNEFQEISQNGINPTWVYDDYLVQLVKTFQNRHGLEADGVVGGKTFASLNKPVEDRINKLRLSLERGRWLMREIDEEFVLVNIAGARTYLVKSDGTVWTTRSITGSAYRKTPVFRDEIEYMEFNPTWTVPASIFRKDKLSRIRKDPAYLARNNYVVRNKDGQTIPANAVNWGAKNPAVTLVQQPGPDNALGLVKFMFPNKYAVYLHDTNDRSLFDRNERNLSSGCVRLEYPFEFASLLMEGEPDWSRQKMQSILDSGKTTRVNLPEPMPVLLTYWTAWVEDGAVHFREDPYERDARILAALDR</sequence>
<evidence type="ECO:0000256" key="7">
    <source>
        <dbReference type="SAM" id="SignalP"/>
    </source>
</evidence>
<dbReference type="AlphaFoldDB" id="A0A497ZQN5"/>
<feature type="domain" description="L,D-TPase catalytic" evidence="9">
    <location>
        <begin position="317"/>
        <end position="481"/>
    </location>
</feature>
<dbReference type="GO" id="GO:0016740">
    <property type="term" value="F:transferase activity"/>
    <property type="evidence" value="ECO:0007669"/>
    <property type="project" value="UniProtKB-KW"/>
</dbReference>
<evidence type="ECO:0000256" key="2">
    <source>
        <dbReference type="ARBA" id="ARBA00005992"/>
    </source>
</evidence>
<dbReference type="InterPro" id="IPR038063">
    <property type="entry name" value="Transpep_catalytic_dom"/>
</dbReference>
<dbReference type="InterPro" id="IPR052905">
    <property type="entry name" value="LD-transpeptidase_YkuD-like"/>
</dbReference>
<dbReference type="UniPathway" id="UPA00219"/>
<evidence type="ECO:0000259" key="9">
    <source>
        <dbReference type="Pfam" id="PF03734"/>
    </source>
</evidence>
<dbReference type="CDD" id="cd16913">
    <property type="entry name" value="YkuD_like"/>
    <property type="match status" value="1"/>
</dbReference>
<dbReference type="GO" id="GO:0008360">
    <property type="term" value="P:regulation of cell shape"/>
    <property type="evidence" value="ECO:0007669"/>
    <property type="project" value="UniProtKB-KW"/>
</dbReference>
<evidence type="ECO:0000259" key="8">
    <source>
        <dbReference type="Pfam" id="PF01471"/>
    </source>
</evidence>
<evidence type="ECO:0000313" key="12">
    <source>
        <dbReference type="Proteomes" id="UP000271700"/>
    </source>
</evidence>
<dbReference type="EMBL" id="RCCT01000003">
    <property type="protein sequence ID" value="RLK07306.1"/>
    <property type="molecule type" value="Genomic_DNA"/>
</dbReference>
<dbReference type="RefSeq" id="WP_238528810.1">
    <property type="nucleotide sequence ID" value="NZ_AEYW01000014.1"/>
</dbReference>
<evidence type="ECO:0000259" key="10">
    <source>
        <dbReference type="Pfam" id="PF20142"/>
    </source>
</evidence>
<comment type="caution">
    <text evidence="11">The sequence shown here is derived from an EMBL/GenBank/DDBJ whole genome shotgun (WGS) entry which is preliminary data.</text>
</comment>
<dbReference type="InterPro" id="IPR036366">
    <property type="entry name" value="PGBDSf"/>
</dbReference>
<dbReference type="SUPFAM" id="SSF141523">
    <property type="entry name" value="L,D-transpeptidase catalytic domain-like"/>
    <property type="match status" value="1"/>
</dbReference>
<evidence type="ECO:0000313" key="11">
    <source>
        <dbReference type="EMBL" id="RLK07306.1"/>
    </source>
</evidence>
<dbReference type="PANTHER" id="PTHR41533:SF2">
    <property type="entry name" value="BLR7131 PROTEIN"/>
    <property type="match status" value="1"/>
</dbReference>
<accession>A0A497ZQN5</accession>
<evidence type="ECO:0000256" key="5">
    <source>
        <dbReference type="ARBA" id="ARBA00022984"/>
    </source>
</evidence>
<keyword evidence="12" id="KW-1185">Reference proteome</keyword>
<evidence type="ECO:0000256" key="6">
    <source>
        <dbReference type="ARBA" id="ARBA00023316"/>
    </source>
</evidence>
<dbReference type="InterPro" id="IPR045380">
    <property type="entry name" value="LD_TPept_scaffold_dom"/>
</dbReference>
<dbReference type="STRING" id="981384.GCA_000192475_01388"/>
<dbReference type="InterPro" id="IPR005490">
    <property type="entry name" value="LD_TPept_cat_dom"/>
</dbReference>